<reference evidence="5" key="2">
    <citation type="submission" date="2021-04" db="EMBL/GenBank/DDBJ databases">
        <authorList>
            <person name="Gilroy R."/>
        </authorList>
    </citation>
    <scope>NUCLEOTIDE SEQUENCE</scope>
    <source>
        <strain evidence="5">CHK169-2315</strain>
    </source>
</reference>
<dbReference type="CDD" id="cd18095">
    <property type="entry name" value="SpoU-like_rRNA-MTase"/>
    <property type="match status" value="1"/>
</dbReference>
<keyword evidence="3" id="KW-0808">Transferase</keyword>
<dbReference type="GO" id="GO:0003723">
    <property type="term" value="F:RNA binding"/>
    <property type="evidence" value="ECO:0007669"/>
    <property type="project" value="InterPro"/>
</dbReference>
<dbReference type="Pfam" id="PF00588">
    <property type="entry name" value="SpoU_methylase"/>
    <property type="match status" value="1"/>
</dbReference>
<dbReference type="AlphaFoldDB" id="A0A9D1PNH1"/>
<dbReference type="Proteomes" id="UP000823937">
    <property type="component" value="Unassembled WGS sequence"/>
</dbReference>
<dbReference type="SUPFAM" id="SSF75217">
    <property type="entry name" value="alpha/beta knot"/>
    <property type="match status" value="1"/>
</dbReference>
<dbReference type="GO" id="GO:0032259">
    <property type="term" value="P:methylation"/>
    <property type="evidence" value="ECO:0007669"/>
    <property type="project" value="UniProtKB-KW"/>
</dbReference>
<dbReference type="InterPro" id="IPR029028">
    <property type="entry name" value="Alpha/beta_knot_MTases"/>
</dbReference>
<dbReference type="SMART" id="SM00967">
    <property type="entry name" value="SpoU_sub_bind"/>
    <property type="match status" value="1"/>
</dbReference>
<dbReference type="InterPro" id="IPR029026">
    <property type="entry name" value="tRNA_m1G_MTases_N"/>
</dbReference>
<dbReference type="Pfam" id="PF22435">
    <property type="entry name" value="MRM3-like_sub_bind"/>
    <property type="match status" value="1"/>
</dbReference>
<dbReference type="PANTHER" id="PTHR43191:SF2">
    <property type="entry name" value="RRNA METHYLTRANSFERASE 3, MITOCHONDRIAL"/>
    <property type="match status" value="1"/>
</dbReference>
<dbReference type="SUPFAM" id="SSF55315">
    <property type="entry name" value="L30e-like"/>
    <property type="match status" value="1"/>
</dbReference>
<dbReference type="EMBL" id="DXHX01000085">
    <property type="protein sequence ID" value="HIV74588.1"/>
    <property type="molecule type" value="Genomic_DNA"/>
</dbReference>
<evidence type="ECO:0000256" key="3">
    <source>
        <dbReference type="ARBA" id="ARBA00022679"/>
    </source>
</evidence>
<evidence type="ECO:0000256" key="2">
    <source>
        <dbReference type="ARBA" id="ARBA00022603"/>
    </source>
</evidence>
<sequence>MITSIQNKFVKEWKKLHKKKYRQESGTFLIEGEHMIEEAYETDQLITTLIVQEGKEVPAWMDEEYVYIVTENVFKEISQTEAPQGIAAIVNMGSMKQEHNNYVLLIDAVQDPGNLGTIIRTADAAGFSKVVLGEGTVDLYNDKVVRATQGSIFHLAIEQRDLNEAITNLQTDGFSVWATTLRRAKNYAEIEPTNKTAIILGNEGRGVQQKWLDMADELVKIPMYGKAESLNVGIAAGILMYHIRK</sequence>
<dbReference type="InterPro" id="IPR053888">
    <property type="entry name" value="MRM3-like_sub_bind"/>
</dbReference>
<dbReference type="InterPro" id="IPR051259">
    <property type="entry name" value="rRNA_Methyltransferase"/>
</dbReference>
<dbReference type="GO" id="GO:0008173">
    <property type="term" value="F:RNA methyltransferase activity"/>
    <property type="evidence" value="ECO:0007669"/>
    <property type="project" value="InterPro"/>
</dbReference>
<dbReference type="GO" id="GO:0006396">
    <property type="term" value="P:RNA processing"/>
    <property type="evidence" value="ECO:0007669"/>
    <property type="project" value="InterPro"/>
</dbReference>
<gene>
    <name evidence="5" type="ORF">H9895_05830</name>
</gene>
<reference evidence="5" key="1">
    <citation type="journal article" date="2021" name="PeerJ">
        <title>Extensive microbial diversity within the chicken gut microbiome revealed by metagenomics and culture.</title>
        <authorList>
            <person name="Gilroy R."/>
            <person name="Ravi A."/>
            <person name="Getino M."/>
            <person name="Pursley I."/>
            <person name="Horton D.L."/>
            <person name="Alikhan N.F."/>
            <person name="Baker D."/>
            <person name="Gharbi K."/>
            <person name="Hall N."/>
            <person name="Watson M."/>
            <person name="Adriaenssens E.M."/>
            <person name="Foster-Nyarko E."/>
            <person name="Jarju S."/>
            <person name="Secka A."/>
            <person name="Antonio M."/>
            <person name="Oren A."/>
            <person name="Chaudhuri R.R."/>
            <person name="La Ragione R."/>
            <person name="Hildebrand F."/>
            <person name="Pallen M.J."/>
        </authorList>
    </citation>
    <scope>NUCLEOTIDE SEQUENCE</scope>
    <source>
        <strain evidence="5">CHK169-2315</strain>
    </source>
</reference>
<protein>
    <submittedName>
        <fullName evidence="5">RNA methyltransferase</fullName>
    </submittedName>
</protein>
<evidence type="ECO:0000313" key="6">
    <source>
        <dbReference type="Proteomes" id="UP000823937"/>
    </source>
</evidence>
<dbReference type="PANTHER" id="PTHR43191">
    <property type="entry name" value="RRNA METHYLTRANSFERASE 3"/>
    <property type="match status" value="1"/>
</dbReference>
<dbReference type="InterPro" id="IPR001537">
    <property type="entry name" value="SpoU_MeTrfase"/>
</dbReference>
<dbReference type="Gene3D" id="3.40.1280.10">
    <property type="match status" value="1"/>
</dbReference>
<evidence type="ECO:0000256" key="1">
    <source>
        <dbReference type="ARBA" id="ARBA00007228"/>
    </source>
</evidence>
<dbReference type="GO" id="GO:0005737">
    <property type="term" value="C:cytoplasm"/>
    <property type="evidence" value="ECO:0007669"/>
    <property type="project" value="UniProtKB-ARBA"/>
</dbReference>
<proteinExistence type="inferred from homology"/>
<comment type="caution">
    <text evidence="5">The sequence shown here is derived from an EMBL/GenBank/DDBJ whole genome shotgun (WGS) entry which is preliminary data.</text>
</comment>
<organism evidence="5 6">
    <name type="scientific">Candidatus Pseudogracilibacillus intestinigallinarum</name>
    <dbReference type="NCBI Taxonomy" id="2838742"/>
    <lineage>
        <taxon>Bacteria</taxon>
        <taxon>Bacillati</taxon>
        <taxon>Bacillota</taxon>
        <taxon>Bacilli</taxon>
        <taxon>Bacillales</taxon>
        <taxon>Bacillaceae</taxon>
        <taxon>Pseudogracilibacillus</taxon>
    </lineage>
</organism>
<evidence type="ECO:0000259" key="4">
    <source>
        <dbReference type="SMART" id="SM00967"/>
    </source>
</evidence>
<accession>A0A9D1PNH1</accession>
<dbReference type="InterPro" id="IPR013123">
    <property type="entry name" value="SpoU_subst-bd"/>
</dbReference>
<comment type="similarity">
    <text evidence="1">Belongs to the class IV-like SAM-binding methyltransferase superfamily. RNA methyltransferase TrmH family.</text>
</comment>
<name>A0A9D1PNH1_9BACI</name>
<keyword evidence="2 5" id="KW-0489">Methyltransferase</keyword>
<dbReference type="Gene3D" id="3.30.1330.30">
    <property type="match status" value="1"/>
</dbReference>
<evidence type="ECO:0000313" key="5">
    <source>
        <dbReference type="EMBL" id="HIV74588.1"/>
    </source>
</evidence>
<feature type="domain" description="RNA 2-O ribose methyltransferase substrate binding" evidence="4">
    <location>
        <begin position="29"/>
        <end position="96"/>
    </location>
</feature>
<dbReference type="InterPro" id="IPR029064">
    <property type="entry name" value="Ribosomal_eL30-like_sf"/>
</dbReference>